<organism evidence="1 2">
    <name type="scientific">Thermoanaerobacter pseudethanolicus (strain ATCC 33223 / 39E)</name>
    <name type="common">Clostridium thermohydrosulfuricum</name>
    <dbReference type="NCBI Taxonomy" id="340099"/>
    <lineage>
        <taxon>Bacteria</taxon>
        <taxon>Bacillati</taxon>
        <taxon>Bacillota</taxon>
        <taxon>Clostridia</taxon>
        <taxon>Thermoanaerobacterales</taxon>
        <taxon>Thermoanaerobacteraceae</taxon>
        <taxon>Thermoanaerobacter</taxon>
    </lineage>
</organism>
<sequence>MDLTEIIPEIKKKSDELGAKVAVLFIEELDKIIKEDKKEYYT</sequence>
<dbReference type="Proteomes" id="UP000002156">
    <property type="component" value="Chromosome"/>
</dbReference>
<dbReference type="RefSeq" id="WP_003868302.1">
    <property type="nucleotide sequence ID" value="NC_010321.1"/>
</dbReference>
<evidence type="ECO:0000313" key="1">
    <source>
        <dbReference type="EMBL" id="ABY93940.1"/>
    </source>
</evidence>
<dbReference type="KEGG" id="tpd:Teth39_0271"/>
<dbReference type="HOGENOM" id="CLU_3259091_0_0_9"/>
<protein>
    <submittedName>
        <fullName evidence="1">Uncharacterized protein</fullName>
    </submittedName>
</protein>
<dbReference type="EMBL" id="CP000924">
    <property type="protein sequence ID" value="ABY93940.1"/>
    <property type="molecule type" value="Genomic_DNA"/>
</dbReference>
<keyword evidence="2" id="KW-1185">Reference proteome</keyword>
<reference evidence="2" key="1">
    <citation type="submission" date="2008-01" db="EMBL/GenBank/DDBJ databases">
        <title>Complete sequence of Thermoanaerobacter pseudethanolicus 39E.</title>
        <authorList>
            <person name="Copeland A."/>
            <person name="Lucas S."/>
            <person name="Lapidus A."/>
            <person name="Barry K."/>
            <person name="Glavina del Rio T."/>
            <person name="Dalin E."/>
            <person name="Tice H."/>
            <person name="Pitluck S."/>
            <person name="Bruce D."/>
            <person name="Goodwin L."/>
            <person name="Saunders E."/>
            <person name="Brettin T."/>
            <person name="Detter J.C."/>
            <person name="Han C."/>
            <person name="Schmutz J."/>
            <person name="Larimer F."/>
            <person name="Land M."/>
            <person name="Hauser L."/>
            <person name="Kyrpides N."/>
            <person name="Lykidis A."/>
            <person name="Hemme C."/>
            <person name="Fields M.W."/>
            <person name="He Z."/>
            <person name="Zhou J."/>
            <person name="Richardson P."/>
        </authorList>
    </citation>
    <scope>NUCLEOTIDE SEQUENCE [LARGE SCALE GENOMIC DNA]</scope>
    <source>
        <strain evidence="2">ATCC 33223 / DSM 2355 / 39E</strain>
    </source>
</reference>
<dbReference type="AlphaFoldDB" id="B0KC04"/>
<accession>B0KC04</accession>
<dbReference type="STRING" id="340099.Teth39_0271"/>
<proteinExistence type="predicted"/>
<name>B0KC04_THEP3</name>
<evidence type="ECO:0000313" key="2">
    <source>
        <dbReference type="Proteomes" id="UP000002156"/>
    </source>
</evidence>
<gene>
    <name evidence="1" type="ordered locus">Teth39_0271</name>
</gene>